<sequence length="137" mass="16075">MNKNDFFVSWFIRDVPRPEGGGGQANCDWDLILSKLQALRHADGSVNLVYDNGEESDYKSLSVHAQNDHYFIVFHDKKNEEDVRRASFDSNIPYGKYEMQGYTWDSRTIFTDYELAYDTFKQFFETKNITSSRIVPY</sequence>
<name>A0ABV3PY20_9HYPH</name>
<dbReference type="RefSeq" id="WP_367626879.1">
    <property type="nucleotide sequence ID" value="NZ_JBFNQD010000028.1"/>
</dbReference>
<dbReference type="EMBL" id="JBFNQD010000028">
    <property type="protein sequence ID" value="MEW9310494.1"/>
    <property type="molecule type" value="Genomic_DNA"/>
</dbReference>
<gene>
    <name evidence="1" type="ORF">ABXS05_33460</name>
</gene>
<dbReference type="Proteomes" id="UP001555786">
    <property type="component" value="Unassembled WGS sequence"/>
</dbReference>
<organism evidence="1 2">
    <name type="scientific">Labrys neptuniae</name>
    <dbReference type="NCBI Taxonomy" id="376174"/>
    <lineage>
        <taxon>Bacteria</taxon>
        <taxon>Pseudomonadati</taxon>
        <taxon>Pseudomonadota</taxon>
        <taxon>Alphaproteobacteria</taxon>
        <taxon>Hyphomicrobiales</taxon>
        <taxon>Xanthobacteraceae</taxon>
        <taxon>Labrys</taxon>
    </lineage>
</organism>
<comment type="caution">
    <text evidence="1">The sequence shown here is derived from an EMBL/GenBank/DDBJ whole genome shotgun (WGS) entry which is preliminary data.</text>
</comment>
<accession>A0ABV3PY20</accession>
<dbReference type="Pfam" id="PF21852">
    <property type="entry name" value="DUF6911"/>
    <property type="match status" value="1"/>
</dbReference>
<dbReference type="InterPro" id="IPR054205">
    <property type="entry name" value="DUF6911"/>
</dbReference>
<evidence type="ECO:0000313" key="2">
    <source>
        <dbReference type="Proteomes" id="UP001555786"/>
    </source>
</evidence>
<proteinExistence type="predicted"/>
<protein>
    <submittedName>
        <fullName evidence="1">Uncharacterized protein</fullName>
    </submittedName>
</protein>
<evidence type="ECO:0000313" key="1">
    <source>
        <dbReference type="EMBL" id="MEW9310494.1"/>
    </source>
</evidence>
<reference evidence="1 2" key="1">
    <citation type="submission" date="2024-07" db="EMBL/GenBank/DDBJ databases">
        <title>Description of Labrys sedimenti sp. nov., isolated from a diclofenac-degrading enrichment culture.</title>
        <authorList>
            <person name="Tancsics A."/>
            <person name="Csepanyi A."/>
        </authorList>
    </citation>
    <scope>NUCLEOTIDE SEQUENCE [LARGE SCALE GENOMIC DNA]</scope>
    <source>
        <strain evidence="1 2">LMG 23578</strain>
    </source>
</reference>
<keyword evidence="2" id="KW-1185">Reference proteome</keyword>